<reference evidence="3" key="1">
    <citation type="submission" date="2023-02" db="EMBL/GenBank/DDBJ databases">
        <title>Mating type loci evolution in Malassezia.</title>
        <authorList>
            <person name="Coelho M.A."/>
        </authorList>
    </citation>
    <scope>NUCLEOTIDE SEQUENCE</scope>
    <source>
        <strain evidence="3">CBS 14136</strain>
    </source>
</reference>
<gene>
    <name evidence="3" type="primary">RIT1</name>
    <name evidence="3" type="ORF">MPSI1_001264</name>
</gene>
<evidence type="ECO:0000313" key="4">
    <source>
        <dbReference type="Proteomes" id="UP001214628"/>
    </source>
</evidence>
<dbReference type="Pfam" id="PF04179">
    <property type="entry name" value="Init_tRNA_PT"/>
    <property type="match status" value="1"/>
</dbReference>
<evidence type="ECO:0000313" key="3">
    <source>
        <dbReference type="EMBL" id="WFD42618.1"/>
    </source>
</evidence>
<organism evidence="3 4">
    <name type="scientific">Malassezia psittaci</name>
    <dbReference type="NCBI Taxonomy" id="1821823"/>
    <lineage>
        <taxon>Eukaryota</taxon>
        <taxon>Fungi</taxon>
        <taxon>Dikarya</taxon>
        <taxon>Basidiomycota</taxon>
        <taxon>Ustilaginomycotina</taxon>
        <taxon>Malasseziomycetes</taxon>
        <taxon>Malasseziales</taxon>
        <taxon>Malasseziaceae</taxon>
        <taxon>Malassezia</taxon>
    </lineage>
</organism>
<protein>
    <submittedName>
        <fullName evidence="3">tRNA A64-2'-O-ribosylphosphate transferase</fullName>
    </submittedName>
</protein>
<dbReference type="PANTHER" id="PTHR31811:SF0">
    <property type="entry name" value="TRNA A64-2'-O-RIBOSYLPHOSPHATE TRANSFERASE"/>
    <property type="match status" value="1"/>
</dbReference>
<dbReference type="GO" id="GO:0005737">
    <property type="term" value="C:cytoplasm"/>
    <property type="evidence" value="ECO:0007669"/>
    <property type="project" value="TreeGrafter"/>
</dbReference>
<sequence>MRCGAWYTDPDRVKAASYFKSTDGHMHQWSFSLKRVNLHLIDMIQAVGKELPNALTGCLIVDSTRRGKRYPDALSKTIPIWCAVLNRASAERHNTPTGDVPLCVPNDAVSDSERAQIEVRLQQWTSAFLNSDCDIPILTKPLTPIFVNPDKIGALPSNAEASHHVVLISASSMNQRAGEHGAQYVQGAGDDHENWALGLSPDIYWKHRSRLTSRSLDRGQREALIHALVTEQSTSMQNCANIAEDPASNIIWIGTTRIAVASLQAACEALENNTKLFKLMILATNSVSDNTNPENDPSNCDVMRLNIPQGKRGLNAFSQALPDVVDKVTEVLQNSDQDSDRGVLLCCADHFNASGAFAVAILAASFDENRAFLASAKERSQHRSKLTKNDVHRRLQWVISASELVSPSRAYLQRVNAGLIGSQRTIRTDS</sequence>
<dbReference type="Proteomes" id="UP001214628">
    <property type="component" value="Chromosome 1"/>
</dbReference>
<dbReference type="GO" id="GO:0019988">
    <property type="term" value="P:charged-tRNA amino acid modification"/>
    <property type="evidence" value="ECO:0007669"/>
    <property type="project" value="InterPro"/>
</dbReference>
<dbReference type="InterPro" id="IPR033421">
    <property type="entry name" value="Rit1_DUSP-like"/>
</dbReference>
<evidence type="ECO:0000259" key="2">
    <source>
        <dbReference type="Pfam" id="PF17184"/>
    </source>
</evidence>
<dbReference type="EMBL" id="CP118375">
    <property type="protein sequence ID" value="WFD42618.1"/>
    <property type="molecule type" value="Genomic_DNA"/>
</dbReference>
<accession>A0AAF0F4L5</accession>
<dbReference type="AlphaFoldDB" id="A0AAF0F4L5"/>
<dbReference type="GO" id="GO:0043399">
    <property type="term" value="F:tRNA adenosine(64)-2'-O-ribosylphosphate transferase activity"/>
    <property type="evidence" value="ECO:0007669"/>
    <property type="project" value="InterPro"/>
</dbReference>
<dbReference type="InterPro" id="IPR007306">
    <property type="entry name" value="Rit1"/>
</dbReference>
<proteinExistence type="predicted"/>
<dbReference type="InterPro" id="IPR033449">
    <property type="entry name" value="Rit1_N"/>
</dbReference>
<dbReference type="PANTHER" id="PTHR31811">
    <property type="entry name" value="TRNA A64-2'-O-RIBOSYLPHOSPHATE TRANSFERASE"/>
    <property type="match status" value="1"/>
</dbReference>
<keyword evidence="3" id="KW-0808">Transferase</keyword>
<evidence type="ECO:0000259" key="1">
    <source>
        <dbReference type="Pfam" id="PF04179"/>
    </source>
</evidence>
<name>A0AAF0F4L5_9BASI</name>
<feature type="domain" description="Rit1 DUSP-like" evidence="1">
    <location>
        <begin position="302"/>
        <end position="417"/>
    </location>
</feature>
<keyword evidence="4" id="KW-1185">Reference proteome</keyword>
<dbReference type="Pfam" id="PF17184">
    <property type="entry name" value="Rit1_C"/>
    <property type="match status" value="1"/>
</dbReference>
<feature type="domain" description="Rit1 N-terminal" evidence="2">
    <location>
        <begin position="2"/>
        <end position="216"/>
    </location>
</feature>